<dbReference type="GeneID" id="19403127"/>
<gene>
    <name evidence="1" type="ORF">SETTUDRAFT_27437</name>
</gene>
<accession>R0KL25</accession>
<evidence type="ECO:0000313" key="2">
    <source>
        <dbReference type="Proteomes" id="UP000016935"/>
    </source>
</evidence>
<proteinExistence type="predicted"/>
<dbReference type="Proteomes" id="UP000016935">
    <property type="component" value="Unassembled WGS sequence"/>
</dbReference>
<dbReference type="RefSeq" id="XP_008023725.1">
    <property type="nucleotide sequence ID" value="XM_008025534.1"/>
</dbReference>
<protein>
    <submittedName>
        <fullName evidence="1">Uncharacterized protein</fullName>
    </submittedName>
</protein>
<dbReference type="HOGENOM" id="CLU_2591302_0_0_1"/>
<dbReference type="AlphaFoldDB" id="R0KL25"/>
<evidence type="ECO:0000313" key="1">
    <source>
        <dbReference type="EMBL" id="EOA88637.1"/>
    </source>
</evidence>
<dbReference type="EMBL" id="KB908537">
    <property type="protein sequence ID" value="EOA88637.1"/>
    <property type="molecule type" value="Genomic_DNA"/>
</dbReference>
<name>R0KL25_EXST2</name>
<sequence length="80" mass="8567">MGHYLNHSYTEHLAAKPEVVPRINRGISTTPQAATFGPVSNKEPSSIQLGKASRTIWPLDDVVATTVSQAQPSRNGLGGR</sequence>
<reference evidence="1 2" key="2">
    <citation type="journal article" date="2013" name="PLoS Genet.">
        <title>Comparative genome structure, secondary metabolite, and effector coding capacity across Cochliobolus pathogens.</title>
        <authorList>
            <person name="Condon B.J."/>
            <person name="Leng Y."/>
            <person name="Wu D."/>
            <person name="Bushley K.E."/>
            <person name="Ohm R.A."/>
            <person name="Otillar R."/>
            <person name="Martin J."/>
            <person name="Schackwitz W."/>
            <person name="Grimwood J."/>
            <person name="MohdZainudin N."/>
            <person name="Xue C."/>
            <person name="Wang R."/>
            <person name="Manning V.A."/>
            <person name="Dhillon B."/>
            <person name="Tu Z.J."/>
            <person name="Steffenson B.J."/>
            <person name="Salamov A."/>
            <person name="Sun H."/>
            <person name="Lowry S."/>
            <person name="LaButti K."/>
            <person name="Han J."/>
            <person name="Copeland A."/>
            <person name="Lindquist E."/>
            <person name="Barry K."/>
            <person name="Schmutz J."/>
            <person name="Baker S.E."/>
            <person name="Ciuffetti L.M."/>
            <person name="Grigoriev I.V."/>
            <person name="Zhong S."/>
            <person name="Turgeon B.G."/>
        </authorList>
    </citation>
    <scope>NUCLEOTIDE SEQUENCE [LARGE SCALE GENOMIC DNA]</scope>
    <source>
        <strain evidence="2">28A</strain>
    </source>
</reference>
<organism evidence="1 2">
    <name type="scientific">Exserohilum turcicum (strain 28A)</name>
    <name type="common">Northern leaf blight fungus</name>
    <name type="synonym">Setosphaeria turcica</name>
    <dbReference type="NCBI Taxonomy" id="671987"/>
    <lineage>
        <taxon>Eukaryota</taxon>
        <taxon>Fungi</taxon>
        <taxon>Dikarya</taxon>
        <taxon>Ascomycota</taxon>
        <taxon>Pezizomycotina</taxon>
        <taxon>Dothideomycetes</taxon>
        <taxon>Pleosporomycetidae</taxon>
        <taxon>Pleosporales</taxon>
        <taxon>Pleosporineae</taxon>
        <taxon>Pleosporaceae</taxon>
        <taxon>Exserohilum</taxon>
    </lineage>
</organism>
<reference evidence="1 2" key="1">
    <citation type="journal article" date="2012" name="PLoS Pathog.">
        <title>Diverse lifestyles and strategies of plant pathogenesis encoded in the genomes of eighteen Dothideomycetes fungi.</title>
        <authorList>
            <person name="Ohm R.A."/>
            <person name="Feau N."/>
            <person name="Henrissat B."/>
            <person name="Schoch C.L."/>
            <person name="Horwitz B.A."/>
            <person name="Barry K.W."/>
            <person name="Condon B.J."/>
            <person name="Copeland A.C."/>
            <person name="Dhillon B."/>
            <person name="Glaser F."/>
            <person name="Hesse C.N."/>
            <person name="Kosti I."/>
            <person name="LaButti K."/>
            <person name="Lindquist E.A."/>
            <person name="Lucas S."/>
            <person name="Salamov A.A."/>
            <person name="Bradshaw R.E."/>
            <person name="Ciuffetti L."/>
            <person name="Hamelin R.C."/>
            <person name="Kema G.H.J."/>
            <person name="Lawrence C."/>
            <person name="Scott J.A."/>
            <person name="Spatafora J.W."/>
            <person name="Turgeon B.G."/>
            <person name="de Wit P.J.G.M."/>
            <person name="Zhong S."/>
            <person name="Goodwin S.B."/>
            <person name="Grigoriev I.V."/>
        </authorList>
    </citation>
    <scope>NUCLEOTIDE SEQUENCE [LARGE SCALE GENOMIC DNA]</scope>
    <source>
        <strain evidence="2">28A</strain>
    </source>
</reference>
<keyword evidence="2" id="KW-1185">Reference proteome</keyword>